<dbReference type="Pfam" id="PF01965">
    <property type="entry name" value="DJ-1_PfpI"/>
    <property type="match status" value="1"/>
</dbReference>
<accession>A0A7S4EVS8</accession>
<dbReference type="InterPro" id="IPR050325">
    <property type="entry name" value="Prot/Nucl_acid_deglycase"/>
</dbReference>
<dbReference type="EMBL" id="HBIZ01013566">
    <property type="protein sequence ID" value="CAE0755645.1"/>
    <property type="molecule type" value="Transcribed_RNA"/>
</dbReference>
<dbReference type="GO" id="GO:0005737">
    <property type="term" value="C:cytoplasm"/>
    <property type="evidence" value="ECO:0007669"/>
    <property type="project" value="UniProtKB-ARBA"/>
</dbReference>
<proteinExistence type="predicted"/>
<dbReference type="AlphaFoldDB" id="A0A7S4EVS8"/>
<evidence type="ECO:0000313" key="3">
    <source>
        <dbReference type="EMBL" id="CAE0755645.1"/>
    </source>
</evidence>
<sequence>MITALQTLTMLSAPRSMPIVCTAPSMPCALVPIAPGSEELEATAIVNVLRRAGWSVTLASVGVPGMDPVSCARNQLLVPDAAIEAPGILDSDYDAILLPGGMPGASNLAASSPLLERLRRQAAEKKWYGAICAAPAVVFAGAAADLLPQQATCHPAFIEKLEAAGCDANRFLDRVVVDDDRGCVTSRGPGTAIEFALKVVELVQGSEVAEATGGPMVLP</sequence>
<dbReference type="InterPro" id="IPR006287">
    <property type="entry name" value="DJ-1"/>
</dbReference>
<protein>
    <recommendedName>
        <fullName evidence="2">DJ-1/PfpI domain-containing protein</fullName>
    </recommendedName>
</protein>
<dbReference type="CDD" id="cd03135">
    <property type="entry name" value="GATase1_DJ-1"/>
    <property type="match status" value="1"/>
</dbReference>
<organism evidence="3">
    <name type="scientific">Chrysotila carterae</name>
    <name type="common">Marine alga</name>
    <name type="synonym">Syracosphaera carterae</name>
    <dbReference type="NCBI Taxonomy" id="13221"/>
    <lineage>
        <taxon>Eukaryota</taxon>
        <taxon>Haptista</taxon>
        <taxon>Haptophyta</taxon>
        <taxon>Prymnesiophyceae</taxon>
        <taxon>Isochrysidales</taxon>
        <taxon>Isochrysidaceae</taxon>
        <taxon>Chrysotila</taxon>
    </lineage>
</organism>
<feature type="domain" description="DJ-1/PfpI" evidence="2">
    <location>
        <begin position="29"/>
        <end position="201"/>
    </location>
</feature>
<dbReference type="FunFam" id="3.40.50.880:FF:000015">
    <property type="entry name" value="Protein DJ-1 homolog C"/>
    <property type="match status" value="1"/>
</dbReference>
<gene>
    <name evidence="3" type="ORF">PCAR00345_LOCUS8233</name>
</gene>
<reference evidence="3" key="1">
    <citation type="submission" date="2021-01" db="EMBL/GenBank/DDBJ databases">
        <authorList>
            <person name="Corre E."/>
            <person name="Pelletier E."/>
            <person name="Niang G."/>
            <person name="Scheremetjew M."/>
            <person name="Finn R."/>
            <person name="Kale V."/>
            <person name="Holt S."/>
            <person name="Cochrane G."/>
            <person name="Meng A."/>
            <person name="Brown T."/>
            <person name="Cohen L."/>
        </authorList>
    </citation>
    <scope>NUCLEOTIDE SEQUENCE</scope>
    <source>
        <strain evidence="3">CCMP645</strain>
    </source>
</reference>
<evidence type="ECO:0000259" key="2">
    <source>
        <dbReference type="Pfam" id="PF01965"/>
    </source>
</evidence>
<dbReference type="PANTHER" id="PTHR48094:SF12">
    <property type="entry name" value="PARKINSON DISEASE PROTEIN 7 HOMOLOG"/>
    <property type="match status" value="1"/>
</dbReference>
<dbReference type="SUPFAM" id="SSF52317">
    <property type="entry name" value="Class I glutamine amidotransferase-like"/>
    <property type="match status" value="1"/>
</dbReference>
<dbReference type="NCBIfam" id="TIGR01383">
    <property type="entry name" value="not_thiJ"/>
    <property type="match status" value="1"/>
</dbReference>
<dbReference type="PANTHER" id="PTHR48094">
    <property type="entry name" value="PROTEIN/NUCLEIC ACID DEGLYCASE DJ-1-RELATED"/>
    <property type="match status" value="1"/>
</dbReference>
<name>A0A7S4EVS8_CHRCT</name>
<dbReference type="GO" id="GO:1903189">
    <property type="term" value="P:glyoxal metabolic process"/>
    <property type="evidence" value="ECO:0007669"/>
    <property type="project" value="TreeGrafter"/>
</dbReference>
<evidence type="ECO:0000256" key="1">
    <source>
        <dbReference type="ARBA" id="ARBA00022737"/>
    </source>
</evidence>
<keyword evidence="1" id="KW-0677">Repeat</keyword>
<dbReference type="Gene3D" id="3.40.50.880">
    <property type="match status" value="1"/>
</dbReference>
<dbReference type="InterPro" id="IPR029062">
    <property type="entry name" value="Class_I_gatase-like"/>
</dbReference>
<dbReference type="InterPro" id="IPR002818">
    <property type="entry name" value="DJ-1/PfpI"/>
</dbReference>